<name>A0A6B0VNG8_9EURY</name>
<dbReference type="AlphaFoldDB" id="A0A6B0VNG8"/>
<dbReference type="PROSITE" id="PS51257">
    <property type="entry name" value="PROKAR_LIPOPROTEIN"/>
    <property type="match status" value="1"/>
</dbReference>
<keyword evidence="2" id="KW-1185">Reference proteome</keyword>
<gene>
    <name evidence="1" type="ORF">GS429_08550</name>
</gene>
<evidence type="ECO:0000313" key="1">
    <source>
        <dbReference type="EMBL" id="MXV62109.1"/>
    </source>
</evidence>
<dbReference type="Proteomes" id="UP000434101">
    <property type="component" value="Unassembled WGS sequence"/>
</dbReference>
<evidence type="ECO:0000313" key="2">
    <source>
        <dbReference type="Proteomes" id="UP000434101"/>
    </source>
</evidence>
<dbReference type="EMBL" id="WUYX01000027">
    <property type="protein sequence ID" value="MXV62109.1"/>
    <property type="molecule type" value="Genomic_DNA"/>
</dbReference>
<organism evidence="1 2">
    <name type="scientific">Natronorubrum halalkaliphilum</name>
    <dbReference type="NCBI Taxonomy" id="2691917"/>
    <lineage>
        <taxon>Archaea</taxon>
        <taxon>Methanobacteriati</taxon>
        <taxon>Methanobacteriota</taxon>
        <taxon>Stenosarchaea group</taxon>
        <taxon>Halobacteria</taxon>
        <taxon>Halobacteriales</taxon>
        <taxon>Natrialbaceae</taxon>
        <taxon>Natronorubrum</taxon>
    </lineage>
</organism>
<dbReference type="RefSeq" id="WP_160064565.1">
    <property type="nucleotide sequence ID" value="NZ_WUYX01000027.1"/>
</dbReference>
<proteinExistence type="predicted"/>
<reference evidence="1 2" key="1">
    <citation type="submission" date="2020-01" db="EMBL/GenBank/DDBJ databases">
        <title>Natronorubrum sp. JWXQ-INN 674 isolated from Inner Mongolia Autonomous Region of China.</title>
        <authorList>
            <person name="Xue Q."/>
        </authorList>
    </citation>
    <scope>NUCLEOTIDE SEQUENCE [LARGE SCALE GENOMIC DNA]</scope>
    <source>
        <strain evidence="1 2">JWXQ-INN-674</strain>
    </source>
</reference>
<accession>A0A6B0VNG8</accession>
<protein>
    <submittedName>
        <fullName evidence="1">Uncharacterized protein</fullName>
    </submittedName>
</protein>
<comment type="caution">
    <text evidence="1">The sequence shown here is derived from an EMBL/GenBank/DDBJ whole genome shotgun (WGS) entry which is preliminary data.</text>
</comment>
<sequence length="149" mass="16257">MERRGFLGFIGFSASGFGPVLIAGCVSDESEPVGIGEIAINNRRKTAVEVALTITKNGTPMLEKRYPIAPLEDNIAGGVTIQEEWMGERAEYEITVTVDGLETETFNSQEFADEQEYPYDCTPLLINIDGSGFGRESISVWHTRSGDGC</sequence>